<protein>
    <submittedName>
        <fullName evidence="12">TonB-dependent receptor plug</fullName>
    </submittedName>
</protein>
<dbReference type="GO" id="GO:0015344">
    <property type="term" value="F:siderophore uptake transmembrane transporter activity"/>
    <property type="evidence" value="ECO:0007669"/>
    <property type="project" value="TreeGrafter"/>
</dbReference>
<evidence type="ECO:0000256" key="1">
    <source>
        <dbReference type="ARBA" id="ARBA00004571"/>
    </source>
</evidence>
<evidence type="ECO:0000256" key="2">
    <source>
        <dbReference type="ARBA" id="ARBA00022448"/>
    </source>
</evidence>
<proteinExistence type="inferred from homology"/>
<evidence type="ECO:0000313" key="12">
    <source>
        <dbReference type="EMBL" id="ETR70610.1"/>
    </source>
</evidence>
<keyword evidence="7 10" id="KW-0472">Membrane</keyword>
<keyword evidence="5" id="KW-0732">Signal</keyword>
<evidence type="ECO:0000256" key="8">
    <source>
        <dbReference type="ARBA" id="ARBA00023170"/>
    </source>
</evidence>
<keyword evidence="3 10" id="KW-1134">Transmembrane beta strand</keyword>
<keyword evidence="4 10" id="KW-0812">Transmembrane</keyword>
<dbReference type="Proteomes" id="UP000189670">
    <property type="component" value="Unassembled WGS sequence"/>
</dbReference>
<evidence type="ECO:0000259" key="11">
    <source>
        <dbReference type="Pfam" id="PF00593"/>
    </source>
</evidence>
<dbReference type="GO" id="GO:0009279">
    <property type="term" value="C:cell outer membrane"/>
    <property type="evidence" value="ECO:0007669"/>
    <property type="project" value="UniProtKB-SubCell"/>
</dbReference>
<organism evidence="12 13">
    <name type="scientific">Candidatus Magnetoglobus multicellularis str. Araruama</name>
    <dbReference type="NCBI Taxonomy" id="890399"/>
    <lineage>
        <taxon>Bacteria</taxon>
        <taxon>Pseudomonadati</taxon>
        <taxon>Thermodesulfobacteriota</taxon>
        <taxon>Desulfobacteria</taxon>
        <taxon>Desulfobacterales</taxon>
        <taxon>Desulfobacteraceae</taxon>
        <taxon>Candidatus Magnetoglobus</taxon>
    </lineage>
</organism>
<evidence type="ECO:0000256" key="7">
    <source>
        <dbReference type="ARBA" id="ARBA00023136"/>
    </source>
</evidence>
<evidence type="ECO:0000256" key="9">
    <source>
        <dbReference type="ARBA" id="ARBA00023237"/>
    </source>
</evidence>
<dbReference type="PANTHER" id="PTHR30069">
    <property type="entry name" value="TONB-DEPENDENT OUTER MEMBRANE RECEPTOR"/>
    <property type="match status" value="1"/>
</dbReference>
<dbReference type="GO" id="GO:0044718">
    <property type="term" value="P:siderophore transmembrane transport"/>
    <property type="evidence" value="ECO:0007669"/>
    <property type="project" value="TreeGrafter"/>
</dbReference>
<keyword evidence="8 12" id="KW-0675">Receptor</keyword>
<gene>
    <name evidence="12" type="ORF">OMM_03118</name>
</gene>
<dbReference type="InterPro" id="IPR039426">
    <property type="entry name" value="TonB-dep_rcpt-like"/>
</dbReference>
<dbReference type="AlphaFoldDB" id="A0A1V1P719"/>
<reference evidence="13" key="1">
    <citation type="submission" date="2012-11" db="EMBL/GenBank/DDBJ databases">
        <authorList>
            <person name="Lucero-Rivera Y.E."/>
            <person name="Tovar-Ramirez D."/>
        </authorList>
    </citation>
    <scope>NUCLEOTIDE SEQUENCE [LARGE SCALE GENOMIC DNA]</scope>
    <source>
        <strain evidence="13">Araruama</strain>
    </source>
</reference>
<evidence type="ECO:0000256" key="4">
    <source>
        <dbReference type="ARBA" id="ARBA00022692"/>
    </source>
</evidence>
<evidence type="ECO:0000256" key="3">
    <source>
        <dbReference type="ARBA" id="ARBA00022452"/>
    </source>
</evidence>
<dbReference type="InterPro" id="IPR036942">
    <property type="entry name" value="Beta-barrel_TonB_sf"/>
</dbReference>
<comment type="subcellular location">
    <subcellularLocation>
        <location evidence="1 10">Cell outer membrane</location>
        <topology evidence="1 10">Multi-pass membrane protein</topology>
    </subcellularLocation>
</comment>
<dbReference type="Gene3D" id="2.40.170.20">
    <property type="entry name" value="TonB-dependent receptor, beta-barrel domain"/>
    <property type="match status" value="1"/>
</dbReference>
<accession>A0A1V1P719</accession>
<evidence type="ECO:0000256" key="6">
    <source>
        <dbReference type="ARBA" id="ARBA00023077"/>
    </source>
</evidence>
<keyword evidence="9 10" id="KW-0998">Cell outer membrane</keyword>
<sequence>MGYDFTDTARLTLVNQWFSKDQGITRRNNLQSTTRFDTDRNILTTELTMNNLGKYHLNTKSRISYTWKEEDYDDRKNQIGKGEVRTIDKLHGISANFFTEYLTDNNAFTVILDLKIEDYRSIDEYHRKNPNESNRETYIVGAQDTLYLMDQKLSITPAIRLMRVNNYLFSAKDRFGKQLYSDKRKENFWMPQMGIKYRMLHWLSLKSNIARYVREPSFFELFGDRGYFSGNPELDPEKGKNFDIGVDLNWKLSSLYVSRLTFSGAYFVSNTDDMIIRVFNAAGYSKAKNLSKSRIQGIETSIKIDFLTYFRLHCNYTHQDTENLCDDPVNRDNNGKALSGRLADSFVGKLEAQWNTFKIFLNISENLACFTMKPSYWLHLLKKYSMPV</sequence>
<comment type="caution">
    <text evidence="12">The sequence shown here is derived from an EMBL/GenBank/DDBJ whole genome shotgun (WGS) entry which is preliminary data.</text>
</comment>
<dbReference type="EMBL" id="ATBP01000397">
    <property type="protein sequence ID" value="ETR70610.1"/>
    <property type="molecule type" value="Genomic_DNA"/>
</dbReference>
<dbReference type="Pfam" id="PF00593">
    <property type="entry name" value="TonB_dep_Rec_b-barrel"/>
    <property type="match status" value="1"/>
</dbReference>
<comment type="similarity">
    <text evidence="10">Belongs to the TonB-dependent receptor family.</text>
</comment>
<keyword evidence="6" id="KW-0798">TonB box</keyword>
<keyword evidence="2 10" id="KW-0813">Transport</keyword>
<evidence type="ECO:0000256" key="5">
    <source>
        <dbReference type="ARBA" id="ARBA00022729"/>
    </source>
</evidence>
<evidence type="ECO:0000313" key="13">
    <source>
        <dbReference type="Proteomes" id="UP000189670"/>
    </source>
</evidence>
<evidence type="ECO:0000256" key="10">
    <source>
        <dbReference type="PROSITE-ProRule" id="PRU01360"/>
    </source>
</evidence>
<dbReference type="PROSITE" id="PS52016">
    <property type="entry name" value="TONB_DEPENDENT_REC_3"/>
    <property type="match status" value="1"/>
</dbReference>
<name>A0A1V1P719_9BACT</name>
<dbReference type="SUPFAM" id="SSF56935">
    <property type="entry name" value="Porins"/>
    <property type="match status" value="1"/>
</dbReference>
<feature type="domain" description="TonB-dependent receptor-like beta-barrel" evidence="11">
    <location>
        <begin position="10"/>
        <end position="354"/>
    </location>
</feature>
<dbReference type="PANTHER" id="PTHR30069:SF29">
    <property type="entry name" value="HEMOGLOBIN AND HEMOGLOBIN-HAPTOGLOBIN-BINDING PROTEIN 1-RELATED"/>
    <property type="match status" value="1"/>
</dbReference>
<dbReference type="InterPro" id="IPR000531">
    <property type="entry name" value="Beta-barrel_TonB"/>
</dbReference>